<protein>
    <submittedName>
        <fullName evidence="2">Uncharacterized protein</fullName>
    </submittedName>
</protein>
<accession>A0A0A9AKL5</accession>
<reference evidence="2" key="1">
    <citation type="submission" date="2014-09" db="EMBL/GenBank/DDBJ databases">
        <authorList>
            <person name="Magalhaes I.L.F."/>
            <person name="Oliveira U."/>
            <person name="Santos F.R."/>
            <person name="Vidigal T.H.D.A."/>
            <person name="Brescovit A.D."/>
            <person name="Santos A.J."/>
        </authorList>
    </citation>
    <scope>NUCLEOTIDE SEQUENCE</scope>
    <source>
        <tissue evidence="2">Shoot tissue taken approximately 20 cm above the soil surface</tissue>
    </source>
</reference>
<organism evidence="2">
    <name type="scientific">Arundo donax</name>
    <name type="common">Giant reed</name>
    <name type="synonym">Donax arundinaceus</name>
    <dbReference type="NCBI Taxonomy" id="35708"/>
    <lineage>
        <taxon>Eukaryota</taxon>
        <taxon>Viridiplantae</taxon>
        <taxon>Streptophyta</taxon>
        <taxon>Embryophyta</taxon>
        <taxon>Tracheophyta</taxon>
        <taxon>Spermatophyta</taxon>
        <taxon>Magnoliopsida</taxon>
        <taxon>Liliopsida</taxon>
        <taxon>Poales</taxon>
        <taxon>Poaceae</taxon>
        <taxon>PACMAD clade</taxon>
        <taxon>Arundinoideae</taxon>
        <taxon>Arundineae</taxon>
        <taxon>Arundo</taxon>
    </lineage>
</organism>
<proteinExistence type="predicted"/>
<evidence type="ECO:0000256" key="1">
    <source>
        <dbReference type="SAM" id="MobiDB-lite"/>
    </source>
</evidence>
<dbReference type="EMBL" id="GBRH01248405">
    <property type="protein sequence ID" value="JAD49490.1"/>
    <property type="molecule type" value="Transcribed_RNA"/>
</dbReference>
<dbReference type="AlphaFoldDB" id="A0A0A9AKL5"/>
<evidence type="ECO:0000313" key="2">
    <source>
        <dbReference type="EMBL" id="JAD49490.1"/>
    </source>
</evidence>
<feature type="region of interest" description="Disordered" evidence="1">
    <location>
        <begin position="36"/>
        <end position="86"/>
    </location>
</feature>
<reference evidence="2" key="2">
    <citation type="journal article" date="2015" name="Data Brief">
        <title>Shoot transcriptome of the giant reed, Arundo donax.</title>
        <authorList>
            <person name="Barrero R.A."/>
            <person name="Guerrero F.D."/>
            <person name="Moolhuijzen P."/>
            <person name="Goolsby J.A."/>
            <person name="Tidwell J."/>
            <person name="Bellgard S.E."/>
            <person name="Bellgard M.I."/>
        </authorList>
    </citation>
    <scope>NUCLEOTIDE SEQUENCE</scope>
    <source>
        <tissue evidence="2">Shoot tissue taken approximately 20 cm above the soil surface</tissue>
    </source>
</reference>
<sequence length="86" mass="9126">MSKRTQPKVCPTQRRGRGATCSTDCLNAPARPPRVVPCPRRSRATTERATARGTTAARWNRLSPATPKRPVSSLLAGKEAGGAACP</sequence>
<name>A0A0A9AKL5_ARUDO</name>